<dbReference type="Proteomes" id="UP000222366">
    <property type="component" value="Unassembled WGS sequence"/>
</dbReference>
<organism evidence="2 3">
    <name type="scientific">Xenorhabdus stockiae</name>
    <dbReference type="NCBI Taxonomy" id="351614"/>
    <lineage>
        <taxon>Bacteria</taxon>
        <taxon>Pseudomonadati</taxon>
        <taxon>Pseudomonadota</taxon>
        <taxon>Gammaproteobacteria</taxon>
        <taxon>Enterobacterales</taxon>
        <taxon>Morganellaceae</taxon>
        <taxon>Xenorhabdus</taxon>
    </lineage>
</organism>
<keyword evidence="1" id="KW-0732">Signal</keyword>
<name>A0A2D0KRL5_9GAMM</name>
<feature type="chain" id="PRO_5012858634" evidence="1">
    <location>
        <begin position="19"/>
        <end position="246"/>
    </location>
</feature>
<sequence>MKRIGALFFMVVSFPLMASETLNVIKPTVLVELKEGSEQYLGVCNVLKKKCEREAKIWKVRGREDIFYFTNRSLEFIKIQKVDGAYIQDGLWEFGNYKHSYEGADPDEELNDNGVYIYPALYPLSKTKQAVALVSNWGVGYSGGGLEYEYADFMMLNNDGSYEAAFKNIPFSSMQMIRACFSEEDYAKNLHCHDGWWNILNLKFIDDGKEYYSYKFIQKSYGWPSFTDKSAIKVEISESIEYPFQQ</sequence>
<dbReference type="EMBL" id="NJAJ01000011">
    <property type="protein sequence ID" value="PHM66064.1"/>
    <property type="molecule type" value="Genomic_DNA"/>
</dbReference>
<proteinExistence type="predicted"/>
<keyword evidence="3" id="KW-1185">Reference proteome</keyword>
<dbReference type="RefSeq" id="WP_099124680.1">
    <property type="nucleotide sequence ID" value="NZ_CAWNRH010000013.1"/>
</dbReference>
<reference evidence="2 3" key="1">
    <citation type="journal article" date="2017" name="Nat. Microbiol.">
        <title>Natural product diversity associated with the nematode symbionts Photorhabdus and Xenorhabdus.</title>
        <authorList>
            <person name="Tobias N.J."/>
            <person name="Wolff H."/>
            <person name="Djahanschiri B."/>
            <person name="Grundmann F."/>
            <person name="Kronenwerth M."/>
            <person name="Shi Y.M."/>
            <person name="Simonyi S."/>
            <person name="Grun P."/>
            <person name="Shapiro-Ilan D."/>
            <person name="Pidot S.J."/>
            <person name="Stinear T.P."/>
            <person name="Ebersberger I."/>
            <person name="Bode H.B."/>
        </authorList>
    </citation>
    <scope>NUCLEOTIDE SEQUENCE [LARGE SCALE GENOMIC DNA]</scope>
    <source>
        <strain evidence="2 3">DSM 17904</strain>
    </source>
</reference>
<accession>A0A2D0KRL5</accession>
<dbReference type="AlphaFoldDB" id="A0A2D0KRL5"/>
<protein>
    <submittedName>
        <fullName evidence="2">Uncharacterized protein</fullName>
    </submittedName>
</protein>
<evidence type="ECO:0000256" key="1">
    <source>
        <dbReference type="SAM" id="SignalP"/>
    </source>
</evidence>
<evidence type="ECO:0000313" key="2">
    <source>
        <dbReference type="EMBL" id="PHM66064.1"/>
    </source>
</evidence>
<gene>
    <name evidence="2" type="ORF">Xsto_01570</name>
</gene>
<comment type="caution">
    <text evidence="2">The sequence shown here is derived from an EMBL/GenBank/DDBJ whole genome shotgun (WGS) entry which is preliminary data.</text>
</comment>
<feature type="signal peptide" evidence="1">
    <location>
        <begin position="1"/>
        <end position="18"/>
    </location>
</feature>
<evidence type="ECO:0000313" key="3">
    <source>
        <dbReference type="Proteomes" id="UP000222366"/>
    </source>
</evidence>